<dbReference type="PANTHER" id="PTHR43742">
    <property type="entry name" value="TRIMETHYLAMINE-N-OXIDE REDUCTASE"/>
    <property type="match status" value="1"/>
</dbReference>
<dbReference type="Proteomes" id="UP000824176">
    <property type="component" value="Unassembled WGS sequence"/>
</dbReference>
<evidence type="ECO:0000256" key="5">
    <source>
        <dbReference type="ARBA" id="ARBA00022729"/>
    </source>
</evidence>
<gene>
    <name evidence="12" type="ORF">H9804_03900</name>
</gene>
<feature type="region of interest" description="Disordered" evidence="9">
    <location>
        <begin position="551"/>
        <end position="582"/>
    </location>
</feature>
<comment type="cofactor">
    <cofactor evidence="1">
        <name>Mo-bis(molybdopterin guanine dinucleotide)</name>
        <dbReference type="ChEBI" id="CHEBI:60539"/>
    </cofactor>
</comment>
<dbReference type="GO" id="GO:0009055">
    <property type="term" value="F:electron transfer activity"/>
    <property type="evidence" value="ECO:0007669"/>
    <property type="project" value="TreeGrafter"/>
</dbReference>
<evidence type="ECO:0000259" key="10">
    <source>
        <dbReference type="Pfam" id="PF00384"/>
    </source>
</evidence>
<evidence type="ECO:0000256" key="8">
    <source>
        <dbReference type="ARBA" id="ARBA00023014"/>
    </source>
</evidence>
<keyword evidence="6" id="KW-0560">Oxidoreductase</keyword>
<evidence type="ECO:0000256" key="3">
    <source>
        <dbReference type="ARBA" id="ARBA00022505"/>
    </source>
</evidence>
<dbReference type="InterPro" id="IPR006655">
    <property type="entry name" value="Mopterin_OxRdtase_prok_CS"/>
</dbReference>
<comment type="caution">
    <text evidence="12">The sequence shown here is derived from an EMBL/GenBank/DDBJ whole genome shotgun (WGS) entry which is preliminary data.</text>
</comment>
<protein>
    <submittedName>
        <fullName evidence="12">Molybdopterin-dependent oxidoreductase</fullName>
    </submittedName>
</protein>
<dbReference type="SUPFAM" id="SSF50692">
    <property type="entry name" value="ADC-like"/>
    <property type="match status" value="1"/>
</dbReference>
<dbReference type="GO" id="GO:0016491">
    <property type="term" value="F:oxidoreductase activity"/>
    <property type="evidence" value="ECO:0007669"/>
    <property type="project" value="UniProtKB-KW"/>
</dbReference>
<dbReference type="Pfam" id="PF01568">
    <property type="entry name" value="Molydop_binding"/>
    <property type="match status" value="1"/>
</dbReference>
<dbReference type="GO" id="GO:0030288">
    <property type="term" value="C:outer membrane-bounded periplasmic space"/>
    <property type="evidence" value="ECO:0007669"/>
    <property type="project" value="TreeGrafter"/>
</dbReference>
<comment type="similarity">
    <text evidence="2">Belongs to the prokaryotic molybdopterin-containing oxidoreductase family.</text>
</comment>
<dbReference type="EMBL" id="DXAQ01000060">
    <property type="protein sequence ID" value="HIZ89065.1"/>
    <property type="molecule type" value="Genomic_DNA"/>
</dbReference>
<dbReference type="InterPro" id="IPR019546">
    <property type="entry name" value="TAT_signal_bac_arc"/>
</dbReference>
<dbReference type="InterPro" id="IPR050612">
    <property type="entry name" value="Prok_Mopterin_Oxidored"/>
</dbReference>
<dbReference type="InterPro" id="IPR006656">
    <property type="entry name" value="Mopterin_OxRdtase"/>
</dbReference>
<evidence type="ECO:0000256" key="7">
    <source>
        <dbReference type="ARBA" id="ARBA00023004"/>
    </source>
</evidence>
<dbReference type="InterPro" id="IPR009010">
    <property type="entry name" value="Asp_de-COase-like_dom_sf"/>
</dbReference>
<dbReference type="GO" id="GO:0043546">
    <property type="term" value="F:molybdopterin cofactor binding"/>
    <property type="evidence" value="ECO:0007669"/>
    <property type="project" value="InterPro"/>
</dbReference>
<dbReference type="Gene3D" id="3.30.200.210">
    <property type="match status" value="1"/>
</dbReference>
<evidence type="ECO:0000313" key="13">
    <source>
        <dbReference type="Proteomes" id="UP000824176"/>
    </source>
</evidence>
<dbReference type="InterPro" id="IPR006311">
    <property type="entry name" value="TAT_signal"/>
</dbReference>
<dbReference type="Gene3D" id="2.40.40.20">
    <property type="match status" value="1"/>
</dbReference>
<keyword evidence="4" id="KW-0479">Metal-binding</keyword>
<keyword evidence="5" id="KW-0732">Signal</keyword>
<keyword evidence="8" id="KW-0411">Iron-sulfur</keyword>
<sequence length="1196" mass="132351">MGKETKVFKSSEESSISRRSFLKGLAAMSALGAVAGCSKDNGGEIIYGSTGGGLEGAVDPEDLSDLSSFDLAYATCPHNCGPGIRCVSKIWTKNGRIVRVTTDETKTDINGNVRDKNNWNDPRQLNCAKGHSYRYRVYHSGRLKYPLKQTKKRGDATGFVRISWQQAYNEVIRKHRAVYAKYGPAAIQAGNNNSSSGYWAAASRAVSPITSLGSTRGSFSDHSFHQYNYCYNMAGVPNSRSYSRNHIGSQIPAVAGGAIKNWVSFGTNSMSTNNTLSYPYLRANQLAKELNPNFKHYVISPELTDTGVLNATDWVQIRNMTDSALIAGMIYHLITKTFNPDGSIIEGGLLDVDYIDTCVYGFFDSPAYWINESTGEISLTEQSGWTKINEVPAGRSYAAWIMGNDDRLTKAKYSASNNYTAKAYSSVDKDKPRASLCSMTIGGETPAYQADINTTKYYTKKDYMTPKSPEWAEKITGTPADVIRELAELYAKPENHPILTEWTGGLQKSENGVLTLFAIQTLFAITKTWGYSHGSTGGMYQSWASNPGQLGTAPNVESLPSIPSSGRVTISNGSGSGNPSTPSISCKEHFNGLYFAFKEELDNNPDFKGFANPFWDGSTRYLNDDAGAKTQILYKREDDGKTYKTYVSEDDGRTYYDYVGREEGKPVYVGKRFYIGSAGTQLNQVANTNWAAEIMKALPLAGNNPDDPDTFCMAVFDVYMSPQAMLADYVFPMANTLEVVDNASVGGLKFRRLPLSTPPGEAKDAWDAAFIGWNEQSKLGNYNASRLDCAVPYGKTVPADAGYTYINSTAPTYKSVNDLYRADIEEVCKTSTSRFYGMTVNQAIAAQILPKTASDPVNVTETTMSDLRKAVDSYLQTDMSAPFIYAAKANKFTPSVSNDMNSYSIWDNDTTITYDGLTEETRKGIPNNCGRMTCYAEYAVYTWEHAYDKFHGWLKKDQRGQRNKDYENDPFIYPIPMYYAFEDTFNEMYGVFNTSGHDVQGGWYTVGPKPSSNDISKITDKLTLTVGSTHDRYRSHSSQAENPYLRELTHRTKGGGWASCNDWNEYCVVPEIQAPGSKGDFSPMISRAVANKDMTQASWHEFWMNDEDAAQFGIMDGDLLRVSNPVGAIRVIARVTKRIVRGHGQIHQGAWYDPNPVDKVDDGACANTIMSNRPSRFDNGNSVHCAYCIVEKETSF</sequence>
<dbReference type="AlphaFoldDB" id="A0A9D2GUQ6"/>
<accession>A0A9D2GUQ6</accession>
<feature type="compositionally biased region" description="Low complexity" evidence="9">
    <location>
        <begin position="569"/>
        <end position="582"/>
    </location>
</feature>
<dbReference type="Pfam" id="PF00384">
    <property type="entry name" value="Molybdopterin"/>
    <property type="match status" value="1"/>
</dbReference>
<feature type="domain" description="Molybdopterin oxidoreductase" evidence="10">
    <location>
        <begin position="142"/>
        <end position="767"/>
    </location>
</feature>
<dbReference type="GO" id="GO:0009061">
    <property type="term" value="P:anaerobic respiration"/>
    <property type="evidence" value="ECO:0007669"/>
    <property type="project" value="TreeGrafter"/>
</dbReference>
<reference evidence="12" key="2">
    <citation type="submission" date="2021-04" db="EMBL/GenBank/DDBJ databases">
        <authorList>
            <person name="Gilroy R."/>
        </authorList>
    </citation>
    <scope>NUCLEOTIDE SEQUENCE</scope>
    <source>
        <strain evidence="12">ChiW4-1371</strain>
    </source>
</reference>
<evidence type="ECO:0000256" key="2">
    <source>
        <dbReference type="ARBA" id="ARBA00010312"/>
    </source>
</evidence>
<dbReference type="PANTHER" id="PTHR43742:SF6">
    <property type="entry name" value="OXIDOREDUCTASE YYAE-RELATED"/>
    <property type="match status" value="1"/>
</dbReference>
<evidence type="ECO:0000256" key="9">
    <source>
        <dbReference type="SAM" id="MobiDB-lite"/>
    </source>
</evidence>
<dbReference type="NCBIfam" id="TIGR01409">
    <property type="entry name" value="TAT_signal_seq"/>
    <property type="match status" value="1"/>
</dbReference>
<dbReference type="GO" id="GO:0030151">
    <property type="term" value="F:molybdenum ion binding"/>
    <property type="evidence" value="ECO:0007669"/>
    <property type="project" value="TreeGrafter"/>
</dbReference>
<proteinExistence type="inferred from homology"/>
<dbReference type="Gene3D" id="3.40.228.10">
    <property type="entry name" value="Dimethylsulfoxide Reductase, domain 2"/>
    <property type="match status" value="1"/>
</dbReference>
<keyword evidence="7" id="KW-0408">Iron</keyword>
<evidence type="ECO:0000313" key="12">
    <source>
        <dbReference type="EMBL" id="HIZ89065.1"/>
    </source>
</evidence>
<organism evidence="12 13">
    <name type="scientific">Candidatus Mucispirillum faecigallinarum</name>
    <dbReference type="NCBI Taxonomy" id="2838699"/>
    <lineage>
        <taxon>Bacteria</taxon>
        <taxon>Pseudomonadati</taxon>
        <taxon>Deferribacterota</taxon>
        <taxon>Deferribacteres</taxon>
        <taxon>Deferribacterales</taxon>
        <taxon>Mucispirillaceae</taxon>
        <taxon>Mucispirillum</taxon>
    </lineage>
</organism>
<dbReference type="SUPFAM" id="SSF53706">
    <property type="entry name" value="Formate dehydrogenase/DMSO reductase, domains 1-3"/>
    <property type="match status" value="1"/>
</dbReference>
<dbReference type="InterPro" id="IPR006657">
    <property type="entry name" value="MoPterin_dinucl-bd_dom"/>
</dbReference>
<dbReference type="PROSITE" id="PS51318">
    <property type="entry name" value="TAT"/>
    <property type="match status" value="1"/>
</dbReference>
<evidence type="ECO:0000259" key="11">
    <source>
        <dbReference type="Pfam" id="PF01568"/>
    </source>
</evidence>
<keyword evidence="3" id="KW-0500">Molybdenum</keyword>
<evidence type="ECO:0000256" key="4">
    <source>
        <dbReference type="ARBA" id="ARBA00022723"/>
    </source>
</evidence>
<dbReference type="PROSITE" id="PS00932">
    <property type="entry name" value="MOLYBDOPTERIN_PROK_3"/>
    <property type="match status" value="1"/>
</dbReference>
<feature type="domain" description="Molybdopterin dinucleotide-binding" evidence="11">
    <location>
        <begin position="1100"/>
        <end position="1183"/>
    </location>
</feature>
<dbReference type="Gene3D" id="3.40.50.740">
    <property type="match status" value="1"/>
</dbReference>
<reference evidence="12" key="1">
    <citation type="journal article" date="2021" name="PeerJ">
        <title>Extensive microbial diversity within the chicken gut microbiome revealed by metagenomics and culture.</title>
        <authorList>
            <person name="Gilroy R."/>
            <person name="Ravi A."/>
            <person name="Getino M."/>
            <person name="Pursley I."/>
            <person name="Horton D.L."/>
            <person name="Alikhan N.F."/>
            <person name="Baker D."/>
            <person name="Gharbi K."/>
            <person name="Hall N."/>
            <person name="Watson M."/>
            <person name="Adriaenssens E.M."/>
            <person name="Foster-Nyarko E."/>
            <person name="Jarju S."/>
            <person name="Secka A."/>
            <person name="Antonio M."/>
            <person name="Oren A."/>
            <person name="Chaudhuri R.R."/>
            <person name="La Ragione R."/>
            <person name="Hildebrand F."/>
            <person name="Pallen M.J."/>
        </authorList>
    </citation>
    <scope>NUCLEOTIDE SEQUENCE</scope>
    <source>
        <strain evidence="12">ChiW4-1371</strain>
    </source>
</reference>
<evidence type="ECO:0000256" key="6">
    <source>
        <dbReference type="ARBA" id="ARBA00023002"/>
    </source>
</evidence>
<evidence type="ECO:0000256" key="1">
    <source>
        <dbReference type="ARBA" id="ARBA00001942"/>
    </source>
</evidence>
<name>A0A9D2GUQ6_9BACT</name>